<dbReference type="AlphaFoldDB" id="A0A1Y2CCN1"/>
<sequence length="356" mass="39458">MNQTSSTKIAPKVSLRTIIARTPSFKFPKRSNSLDSPASLTPVLEGELMEAPLSPPIEFIPLPMVPDRCKARPSLALSKRSTDCMSDMSFDSGVGGLQEDRVAGNDVRSLGGSVRRSLTVDKRVQTPDLTDLRRSKSVKTKSSGLVILNLFQRGVLYFTVKGGNMLPLIKHGMDVYYYKKYLASQGGQPCQKLLFPLVCYDDIGTEWTIYSELGCADVIAMLTWILIAFHTIVSIYFLVVNCGTQKGSPDFLAGMESGCCGAGAVFVSMGAYDVEVEIHRKQANPKWRRVMRGITAIFQFVILVFICSAIRIVTGYAGVEIQEFQSSSLYLYLFCLFLNLFTMTEHLFEGFAFSFV</sequence>
<evidence type="ECO:0000256" key="1">
    <source>
        <dbReference type="SAM" id="Phobius"/>
    </source>
</evidence>
<name>A0A1Y2CCN1_9FUNG</name>
<dbReference type="Proteomes" id="UP000193642">
    <property type="component" value="Unassembled WGS sequence"/>
</dbReference>
<protein>
    <submittedName>
        <fullName evidence="2">Uncharacterized protein</fullName>
    </submittedName>
</protein>
<feature type="transmembrane region" description="Helical" evidence="1">
    <location>
        <begin position="329"/>
        <end position="348"/>
    </location>
</feature>
<feature type="transmembrane region" description="Helical" evidence="1">
    <location>
        <begin position="251"/>
        <end position="272"/>
    </location>
</feature>
<keyword evidence="1" id="KW-0472">Membrane</keyword>
<evidence type="ECO:0000313" key="2">
    <source>
        <dbReference type="EMBL" id="ORY44811.1"/>
    </source>
</evidence>
<gene>
    <name evidence="2" type="ORF">BCR33DRAFT_850314</name>
</gene>
<feature type="transmembrane region" description="Helical" evidence="1">
    <location>
        <begin position="293"/>
        <end position="317"/>
    </location>
</feature>
<comment type="caution">
    <text evidence="2">The sequence shown here is derived from an EMBL/GenBank/DDBJ whole genome shotgun (WGS) entry which is preliminary data.</text>
</comment>
<proteinExistence type="predicted"/>
<keyword evidence="1" id="KW-0812">Transmembrane</keyword>
<keyword evidence="1" id="KW-1133">Transmembrane helix</keyword>
<evidence type="ECO:0000313" key="3">
    <source>
        <dbReference type="Proteomes" id="UP000193642"/>
    </source>
</evidence>
<keyword evidence="3" id="KW-1185">Reference proteome</keyword>
<reference evidence="2 3" key="1">
    <citation type="submission" date="2016-07" db="EMBL/GenBank/DDBJ databases">
        <title>Pervasive Adenine N6-methylation of Active Genes in Fungi.</title>
        <authorList>
            <consortium name="DOE Joint Genome Institute"/>
            <person name="Mondo S.J."/>
            <person name="Dannebaum R.O."/>
            <person name="Kuo R.C."/>
            <person name="Labutti K."/>
            <person name="Haridas S."/>
            <person name="Kuo A."/>
            <person name="Salamov A."/>
            <person name="Ahrendt S.R."/>
            <person name="Lipzen A."/>
            <person name="Sullivan W."/>
            <person name="Andreopoulos W.B."/>
            <person name="Clum A."/>
            <person name="Lindquist E."/>
            <person name="Daum C."/>
            <person name="Ramamoorthy G.K."/>
            <person name="Gryganskyi A."/>
            <person name="Culley D."/>
            <person name="Magnuson J.K."/>
            <person name="James T.Y."/>
            <person name="O'Malley M.A."/>
            <person name="Stajich J.E."/>
            <person name="Spatafora J.W."/>
            <person name="Visel A."/>
            <person name="Grigoriev I.V."/>
        </authorList>
    </citation>
    <scope>NUCLEOTIDE SEQUENCE [LARGE SCALE GENOMIC DNA]</scope>
    <source>
        <strain evidence="2 3">JEL800</strain>
    </source>
</reference>
<organism evidence="2 3">
    <name type="scientific">Rhizoclosmatium globosum</name>
    <dbReference type="NCBI Taxonomy" id="329046"/>
    <lineage>
        <taxon>Eukaryota</taxon>
        <taxon>Fungi</taxon>
        <taxon>Fungi incertae sedis</taxon>
        <taxon>Chytridiomycota</taxon>
        <taxon>Chytridiomycota incertae sedis</taxon>
        <taxon>Chytridiomycetes</taxon>
        <taxon>Chytridiales</taxon>
        <taxon>Chytriomycetaceae</taxon>
        <taxon>Rhizoclosmatium</taxon>
    </lineage>
</organism>
<feature type="transmembrane region" description="Helical" evidence="1">
    <location>
        <begin position="218"/>
        <end position="239"/>
    </location>
</feature>
<dbReference type="OrthoDB" id="2128163at2759"/>
<accession>A0A1Y2CCN1</accession>
<dbReference type="EMBL" id="MCGO01000021">
    <property type="protein sequence ID" value="ORY44811.1"/>
    <property type="molecule type" value="Genomic_DNA"/>
</dbReference>